<protein>
    <recommendedName>
        <fullName evidence="3">purine-nucleoside phosphorylase</fullName>
        <ecNumber evidence="3">2.4.2.1</ecNumber>
    </recommendedName>
    <alternativeName>
        <fullName evidence="6">Inosine-guanosine phosphorylase</fullName>
    </alternativeName>
</protein>
<dbReference type="PANTHER" id="PTHR11904:SF9">
    <property type="entry name" value="PURINE NUCLEOSIDE PHOSPHORYLASE-RELATED"/>
    <property type="match status" value="1"/>
</dbReference>
<evidence type="ECO:0000259" key="7">
    <source>
        <dbReference type="Pfam" id="PF01048"/>
    </source>
</evidence>
<dbReference type="InterPro" id="IPR000845">
    <property type="entry name" value="Nucleoside_phosphorylase_d"/>
</dbReference>
<dbReference type="GO" id="GO:0009116">
    <property type="term" value="P:nucleoside metabolic process"/>
    <property type="evidence" value="ECO:0007669"/>
    <property type="project" value="InterPro"/>
</dbReference>
<evidence type="ECO:0000256" key="2">
    <source>
        <dbReference type="ARBA" id="ARBA00006751"/>
    </source>
</evidence>
<evidence type="ECO:0000256" key="5">
    <source>
        <dbReference type="ARBA" id="ARBA00022679"/>
    </source>
</evidence>
<accession>A0A4R1G7C4</accession>
<dbReference type="UniPathway" id="UPA00606"/>
<dbReference type="SUPFAM" id="SSF53167">
    <property type="entry name" value="Purine and uridine phosphorylases"/>
    <property type="match status" value="1"/>
</dbReference>
<evidence type="ECO:0000313" key="8">
    <source>
        <dbReference type="EMBL" id="TCK03428.1"/>
    </source>
</evidence>
<sequence>MKAAEFIKRETGIEEFDIAVVGGSGIDLGSSFIEIPYSEIPGMPETAVPGHQGTLKVTEIGGKKVLLFQGRFHYYEGRTDEEIRFIPFLASCLGAKVFIPTCASGAISRRAASAEIGVVVDHINLMGRNPLTGLISSFGDKVFLNAKTLYDRELSTLFLKTGLELGIKVVSAVLAATLGPNYETFAEIRFLELAGADCVSMSTVPDALAAAFYGMKVGALTIFTNDALKPEASHQEVLEVSSRRSEKLSKLLRTAIRNF</sequence>
<dbReference type="EMBL" id="SMFV01000005">
    <property type="protein sequence ID" value="TCK03428.1"/>
    <property type="molecule type" value="Genomic_DNA"/>
</dbReference>
<comment type="caution">
    <text evidence="8">The sequence shown here is derived from an EMBL/GenBank/DDBJ whole genome shotgun (WGS) entry which is preliminary data.</text>
</comment>
<dbReference type="InterPro" id="IPR035994">
    <property type="entry name" value="Nucleoside_phosphorylase_sf"/>
</dbReference>
<comment type="similarity">
    <text evidence="2">Belongs to the PNP/MTAP phosphorylase family.</text>
</comment>
<dbReference type="GO" id="GO:0005737">
    <property type="term" value="C:cytoplasm"/>
    <property type="evidence" value="ECO:0007669"/>
    <property type="project" value="TreeGrafter"/>
</dbReference>
<comment type="pathway">
    <text evidence="1">Purine metabolism; purine nucleoside salvage.</text>
</comment>
<proteinExistence type="inferred from homology"/>
<dbReference type="CDD" id="cd09009">
    <property type="entry name" value="PNP-EcPNPII_like"/>
    <property type="match status" value="1"/>
</dbReference>
<keyword evidence="5" id="KW-0808">Transferase</keyword>
<dbReference type="RefSeq" id="WP_132527390.1">
    <property type="nucleotide sequence ID" value="NZ_SMFV01000005.1"/>
</dbReference>
<gene>
    <name evidence="8" type="ORF">CLV27_1506</name>
</gene>
<keyword evidence="4" id="KW-0328">Glycosyltransferase</keyword>
<dbReference type="Gene3D" id="3.40.50.1580">
    <property type="entry name" value="Nucleoside phosphorylase domain"/>
    <property type="match status" value="1"/>
</dbReference>
<keyword evidence="9" id="KW-1185">Reference proteome</keyword>
<dbReference type="OrthoDB" id="1523230at2"/>
<evidence type="ECO:0000256" key="3">
    <source>
        <dbReference type="ARBA" id="ARBA00011886"/>
    </source>
</evidence>
<dbReference type="Proteomes" id="UP000295777">
    <property type="component" value="Unassembled WGS sequence"/>
</dbReference>
<dbReference type="EC" id="2.4.2.1" evidence="3"/>
<feature type="domain" description="Nucleoside phosphorylase" evidence="7">
    <location>
        <begin position="17"/>
        <end position="257"/>
    </location>
</feature>
<evidence type="ECO:0000313" key="9">
    <source>
        <dbReference type="Proteomes" id="UP000295777"/>
    </source>
</evidence>
<reference evidence="8 9" key="1">
    <citation type="submission" date="2019-03" db="EMBL/GenBank/DDBJ databases">
        <title>Genomic Encyclopedia of Archaeal and Bacterial Type Strains, Phase II (KMG-II): from individual species to whole genera.</title>
        <authorList>
            <person name="Goeker M."/>
        </authorList>
    </citation>
    <scope>NUCLEOTIDE SEQUENCE [LARGE SCALE GENOMIC DNA]</scope>
    <source>
        <strain evidence="8 9">DSM 24425</strain>
    </source>
</reference>
<dbReference type="InterPro" id="IPR011268">
    <property type="entry name" value="Purine_phosphorylase"/>
</dbReference>
<dbReference type="PANTHER" id="PTHR11904">
    <property type="entry name" value="METHYLTHIOADENOSINE/PURINE NUCLEOSIDE PHOSPHORYLASE"/>
    <property type="match status" value="1"/>
</dbReference>
<dbReference type="AlphaFoldDB" id="A0A4R1G7C4"/>
<name>A0A4R1G7C4_9BACT</name>
<evidence type="ECO:0000256" key="6">
    <source>
        <dbReference type="ARBA" id="ARBA00031036"/>
    </source>
</evidence>
<organism evidence="8 9">
    <name type="scientific">Phorcysia thermohydrogeniphila</name>
    <dbReference type="NCBI Taxonomy" id="936138"/>
    <lineage>
        <taxon>Bacteria</taxon>
        <taxon>Pseudomonadati</taxon>
        <taxon>Aquificota</taxon>
        <taxon>Aquificia</taxon>
        <taxon>Desulfurobacteriales</taxon>
        <taxon>Desulfurobacteriaceae</taxon>
        <taxon>Phorcysia</taxon>
    </lineage>
</organism>
<dbReference type="GO" id="GO:0004731">
    <property type="term" value="F:purine-nucleoside phosphorylase activity"/>
    <property type="evidence" value="ECO:0007669"/>
    <property type="project" value="UniProtKB-EC"/>
</dbReference>
<evidence type="ECO:0000256" key="1">
    <source>
        <dbReference type="ARBA" id="ARBA00005058"/>
    </source>
</evidence>
<dbReference type="Pfam" id="PF01048">
    <property type="entry name" value="PNP_UDP_1"/>
    <property type="match status" value="1"/>
</dbReference>
<evidence type="ECO:0000256" key="4">
    <source>
        <dbReference type="ARBA" id="ARBA00022676"/>
    </source>
</evidence>